<proteinExistence type="predicted"/>
<evidence type="ECO:0000259" key="1">
    <source>
        <dbReference type="Pfam" id="PF00149"/>
    </source>
</evidence>
<dbReference type="eggNOG" id="arCOG01145">
    <property type="taxonomic scope" value="Archaea"/>
</dbReference>
<dbReference type="Proteomes" id="UP000001882">
    <property type="component" value="Chromosome"/>
</dbReference>
<dbReference type="InterPro" id="IPR051693">
    <property type="entry name" value="UPF0046_metallophosphoest"/>
</dbReference>
<evidence type="ECO:0000313" key="3">
    <source>
        <dbReference type="Proteomes" id="UP000001882"/>
    </source>
</evidence>
<accession>D1YUH3</accession>
<dbReference type="InterPro" id="IPR004843">
    <property type="entry name" value="Calcineurin-like_PHP"/>
</dbReference>
<name>D1YUH3_METPS</name>
<protein>
    <submittedName>
        <fullName evidence="2">Phosphoesterase</fullName>
    </submittedName>
</protein>
<keyword evidence="3" id="KW-1185">Reference proteome</keyword>
<gene>
    <name evidence="2" type="ordered locus">MCP_0023</name>
</gene>
<dbReference type="PANTHER" id="PTHR12905">
    <property type="entry name" value="METALLOPHOSPHOESTERASE"/>
    <property type="match status" value="1"/>
</dbReference>
<dbReference type="InterPro" id="IPR029052">
    <property type="entry name" value="Metallo-depent_PP-like"/>
</dbReference>
<reference evidence="3" key="3">
    <citation type="journal article" date="2011" name="PLoS ONE">
        <title>Genome sequence of a mesophilic hydrogenotrophic methanogen Methanocella paludicola, the first cultivated representative of the order Methanocellales.</title>
        <authorList>
            <person name="Sakai S."/>
            <person name="Takaki Y."/>
            <person name="Shimamura S."/>
            <person name="Sekine M."/>
            <person name="Tajima T."/>
            <person name="Kosugi H."/>
            <person name="Ichikawa N."/>
            <person name="Tasumi E."/>
            <person name="Hiraki A.T."/>
            <person name="Shimizu A."/>
            <person name="Kato Y."/>
            <person name="Nishiko R."/>
            <person name="Mori K."/>
            <person name="Fujita N."/>
            <person name="Imachi H."/>
            <person name="Takai K."/>
        </authorList>
    </citation>
    <scope>NUCLEOTIDE SEQUENCE [LARGE SCALE GENOMIC DNA]</scope>
    <source>
        <strain evidence="3">DSM 17711 / JCM 13418 / NBRC 101707 / SANAE</strain>
    </source>
</reference>
<dbReference type="AlphaFoldDB" id="D1YUH3"/>
<dbReference type="Gene3D" id="3.60.21.10">
    <property type="match status" value="1"/>
</dbReference>
<reference evidence="2 3" key="1">
    <citation type="journal article" date="2007" name="Appl. Environ. Microbiol.">
        <title>Isolation of key methanogens for global methane emission from rice paddy fields: a novel isolate affiliated with the clone cluster rice cluster I.</title>
        <authorList>
            <person name="Sakai S."/>
            <person name="Imachi H."/>
            <person name="Sekiguchi Y."/>
            <person name="Ohashi A."/>
            <person name="Harada H."/>
            <person name="Kamagata Y."/>
        </authorList>
    </citation>
    <scope>NUCLEOTIDE SEQUENCE [LARGE SCALE GENOMIC DNA]</scope>
    <source>
        <strain evidence="3">DSM 17711 / JCM 13418 / NBRC 101707 / SANAE</strain>
    </source>
</reference>
<dbReference type="SUPFAM" id="SSF56300">
    <property type="entry name" value="Metallo-dependent phosphatases"/>
    <property type="match status" value="1"/>
</dbReference>
<dbReference type="PANTHER" id="PTHR12905:SF0">
    <property type="entry name" value="CALCINEURIN-LIKE PHOSPHOESTERASE DOMAIN-CONTAINING PROTEIN"/>
    <property type="match status" value="1"/>
</dbReference>
<dbReference type="Pfam" id="PF00149">
    <property type="entry name" value="Metallophos"/>
    <property type="match status" value="1"/>
</dbReference>
<evidence type="ECO:0000313" key="2">
    <source>
        <dbReference type="EMBL" id="BAI60095.1"/>
    </source>
</evidence>
<dbReference type="GO" id="GO:0016787">
    <property type="term" value="F:hydrolase activity"/>
    <property type="evidence" value="ECO:0007669"/>
    <property type="project" value="InterPro"/>
</dbReference>
<dbReference type="KEGG" id="mpd:MCP_0023"/>
<organism evidence="2 3">
    <name type="scientific">Methanocella paludicola (strain DSM 17711 / JCM 13418 / NBRC 101707 / SANAE)</name>
    <dbReference type="NCBI Taxonomy" id="304371"/>
    <lineage>
        <taxon>Archaea</taxon>
        <taxon>Methanobacteriati</taxon>
        <taxon>Methanobacteriota</taxon>
        <taxon>Stenosarchaea group</taxon>
        <taxon>Methanomicrobia</taxon>
        <taxon>Methanocellales</taxon>
        <taxon>Methanocellaceae</taxon>
        <taxon>Methanocella</taxon>
    </lineage>
</organism>
<dbReference type="STRING" id="304371.MCP_0023"/>
<reference evidence="2 3" key="2">
    <citation type="journal article" date="2008" name="Int. J. Syst. Evol. Microbiol.">
        <title>Methanocella paludicola gen. nov., sp. nov., a methane-producing archaeon, the first isolate of the lineage 'Rice Cluster I', and proposal of the new archaeal order Methanocellales ord. nov.</title>
        <authorList>
            <person name="Sakai S."/>
            <person name="Imachi H."/>
            <person name="Hanada S."/>
            <person name="Ohashi A."/>
            <person name="Harada H."/>
            <person name="Kamagata Y."/>
        </authorList>
    </citation>
    <scope>NUCLEOTIDE SEQUENCE [LARGE SCALE GENOMIC DNA]</scope>
    <source>
        <strain evidence="3">DSM 17711 / JCM 13418 / NBRC 101707 / SANAE</strain>
    </source>
</reference>
<dbReference type="InParanoid" id="D1YUH3"/>
<dbReference type="OrthoDB" id="50367at2157"/>
<dbReference type="EMBL" id="AP011532">
    <property type="protein sequence ID" value="BAI60095.1"/>
    <property type="molecule type" value="Genomic_DNA"/>
</dbReference>
<feature type="domain" description="Calcineurin-like phosphoesterase" evidence="1">
    <location>
        <begin position="1"/>
        <end position="173"/>
    </location>
</feature>
<sequence>MKILAISDIHGKFFRLEGIMRKSDPVDLVVVAGDLTQGGPPENAVRSISELKHFCKNVLCVAGNWDTPEVKAAIGQYAVDLEETPRIYKNTEFMGLGGSNPTGNNTPSEYTEEELEYKLDVLLSHNLPQRTVLVTHTPPQNTLDMTPHGAAGSPALRRALEKVDVVICGHIHGARGKIKDGAWVINPGYAAEGQAAVIDLDTMDIIWIDSVV</sequence>